<dbReference type="Gene3D" id="3.50.50.60">
    <property type="entry name" value="FAD/NAD(P)-binding domain"/>
    <property type="match status" value="2"/>
</dbReference>
<dbReference type="PRINTS" id="PR00368">
    <property type="entry name" value="FADPNR"/>
</dbReference>
<dbReference type="Pfam" id="PF14759">
    <property type="entry name" value="Reductase_C"/>
    <property type="match status" value="1"/>
</dbReference>
<protein>
    <recommendedName>
        <fullName evidence="9">Pyridine nucleotide-disulfide oxidoreductase</fullName>
    </recommendedName>
</protein>
<dbReference type="EMBL" id="SADE01000001">
    <property type="protein sequence ID" value="RVU39632.1"/>
    <property type="molecule type" value="Genomic_DNA"/>
</dbReference>
<keyword evidence="3" id="KW-0274">FAD</keyword>
<dbReference type="PRINTS" id="PR00411">
    <property type="entry name" value="PNDRDTASEI"/>
</dbReference>
<evidence type="ECO:0008006" key="9">
    <source>
        <dbReference type="Google" id="ProtNLM"/>
    </source>
</evidence>
<keyword evidence="4" id="KW-0560">Oxidoreductase</keyword>
<proteinExistence type="predicted"/>
<gene>
    <name evidence="7" type="ORF">EOI86_10515</name>
</gene>
<dbReference type="AlphaFoldDB" id="A0A3S3USM9"/>
<dbReference type="RefSeq" id="WP_127765003.1">
    <property type="nucleotide sequence ID" value="NZ_SADE01000001.1"/>
</dbReference>
<evidence type="ECO:0000256" key="2">
    <source>
        <dbReference type="ARBA" id="ARBA00022630"/>
    </source>
</evidence>
<dbReference type="InterPro" id="IPR028202">
    <property type="entry name" value="Reductase_C"/>
</dbReference>
<comment type="cofactor">
    <cofactor evidence="1">
        <name>FAD</name>
        <dbReference type="ChEBI" id="CHEBI:57692"/>
    </cofactor>
</comment>
<comment type="caution">
    <text evidence="7">The sequence shown here is derived from an EMBL/GenBank/DDBJ whole genome shotgun (WGS) entry which is preliminary data.</text>
</comment>
<evidence type="ECO:0000313" key="8">
    <source>
        <dbReference type="Proteomes" id="UP000287447"/>
    </source>
</evidence>
<organism evidence="7 8">
    <name type="scientific">Hwanghaeella grinnelliae</name>
    <dbReference type="NCBI Taxonomy" id="2500179"/>
    <lineage>
        <taxon>Bacteria</taxon>
        <taxon>Pseudomonadati</taxon>
        <taxon>Pseudomonadota</taxon>
        <taxon>Alphaproteobacteria</taxon>
        <taxon>Rhodospirillales</taxon>
        <taxon>Rhodospirillaceae</taxon>
        <taxon>Hwanghaeella</taxon>
    </lineage>
</organism>
<keyword evidence="2" id="KW-0285">Flavoprotein</keyword>
<dbReference type="InterPro" id="IPR016156">
    <property type="entry name" value="FAD/NAD-linked_Rdtase_dimer_sf"/>
</dbReference>
<evidence type="ECO:0000256" key="1">
    <source>
        <dbReference type="ARBA" id="ARBA00001974"/>
    </source>
</evidence>
<evidence type="ECO:0000259" key="6">
    <source>
        <dbReference type="Pfam" id="PF14759"/>
    </source>
</evidence>
<dbReference type="SUPFAM" id="SSF51905">
    <property type="entry name" value="FAD/NAD(P)-binding domain"/>
    <property type="match status" value="1"/>
</dbReference>
<dbReference type="PANTHER" id="PTHR43557">
    <property type="entry name" value="APOPTOSIS-INDUCING FACTOR 1"/>
    <property type="match status" value="1"/>
</dbReference>
<dbReference type="SUPFAM" id="SSF55424">
    <property type="entry name" value="FAD/NAD-linked reductases, dimerisation (C-terminal) domain"/>
    <property type="match status" value="1"/>
</dbReference>
<dbReference type="GO" id="GO:0005737">
    <property type="term" value="C:cytoplasm"/>
    <property type="evidence" value="ECO:0007669"/>
    <property type="project" value="TreeGrafter"/>
</dbReference>
<dbReference type="InterPro" id="IPR050446">
    <property type="entry name" value="FAD-oxidoreductase/Apoptosis"/>
</dbReference>
<evidence type="ECO:0000256" key="4">
    <source>
        <dbReference type="ARBA" id="ARBA00023002"/>
    </source>
</evidence>
<dbReference type="GO" id="GO:0016651">
    <property type="term" value="F:oxidoreductase activity, acting on NAD(P)H"/>
    <property type="evidence" value="ECO:0007669"/>
    <property type="project" value="TreeGrafter"/>
</dbReference>
<dbReference type="Gene3D" id="3.30.390.30">
    <property type="match status" value="1"/>
</dbReference>
<name>A0A3S3USM9_9PROT</name>
<accession>A0A3S3USM9</accession>
<reference evidence="8" key="1">
    <citation type="submission" date="2019-01" db="EMBL/GenBank/DDBJ databases">
        <title>Gri0909 isolated from a small marine red alga.</title>
        <authorList>
            <person name="Kim J."/>
            <person name="Jeong S.E."/>
            <person name="Jeon C.O."/>
        </authorList>
    </citation>
    <scope>NUCLEOTIDE SEQUENCE [LARGE SCALE GENOMIC DNA]</scope>
    <source>
        <strain evidence="8">Gri0909</strain>
    </source>
</reference>
<dbReference type="InterPro" id="IPR023753">
    <property type="entry name" value="FAD/NAD-binding_dom"/>
</dbReference>
<feature type="domain" description="FAD/NAD(P)-binding" evidence="5">
    <location>
        <begin position="9"/>
        <end position="306"/>
    </location>
</feature>
<evidence type="ECO:0000256" key="3">
    <source>
        <dbReference type="ARBA" id="ARBA00022827"/>
    </source>
</evidence>
<dbReference type="Pfam" id="PF07992">
    <property type="entry name" value="Pyr_redox_2"/>
    <property type="match status" value="1"/>
</dbReference>
<sequence length="416" mass="44110">MATDEAAGLVVIGGSHAGHQVAIAARAAGFEGPVTVLSDERELPYQRPPLSKAYLMGKQPREALLFRPAAFYEEQGIDLRLGVSATAIDRAAHTVTCDNGTVLSYRKLVIATGTRVRPLTVPGSDLVGVHYIRTLADIDAMLAELDRVKSVVVIGGGFIGLEGAAALKTMGRDVAVVELADRLMTRGVGKTVSTFYADHHRSQGVDVRLSTGVERLEGENGQVTGVILSGGETLPADMVIVGIGVLPNQEIAEEAGVDCANGIIVDENTQTSDPDILAVGDCAQFEGRFYDGSLRLESVQNATDQARTAGATVSGEKKPYDSAPWFWSDQFDLKLQMTGITVGYDTEVIRGDVAAGEFSVFYFKGDTWLGTDTVNQPANHIASRRLLDAGYALSQAEAADEGLALKELVKAARKGG</sequence>
<evidence type="ECO:0000313" key="7">
    <source>
        <dbReference type="EMBL" id="RVU39632.1"/>
    </source>
</evidence>
<evidence type="ECO:0000259" key="5">
    <source>
        <dbReference type="Pfam" id="PF07992"/>
    </source>
</evidence>
<dbReference type="PANTHER" id="PTHR43557:SF2">
    <property type="entry name" value="RIESKE DOMAIN-CONTAINING PROTEIN-RELATED"/>
    <property type="match status" value="1"/>
</dbReference>
<feature type="domain" description="Reductase C-terminal" evidence="6">
    <location>
        <begin position="325"/>
        <end position="409"/>
    </location>
</feature>
<keyword evidence="8" id="KW-1185">Reference proteome</keyword>
<dbReference type="Proteomes" id="UP000287447">
    <property type="component" value="Unassembled WGS sequence"/>
</dbReference>
<dbReference type="InterPro" id="IPR036188">
    <property type="entry name" value="FAD/NAD-bd_sf"/>
</dbReference>
<dbReference type="OrthoDB" id="7809559at2"/>